<feature type="compositionally biased region" description="Low complexity" evidence="4">
    <location>
        <begin position="701"/>
        <end position="716"/>
    </location>
</feature>
<dbReference type="PROSITE" id="PS50082">
    <property type="entry name" value="WD_REPEATS_2"/>
    <property type="match status" value="11"/>
</dbReference>
<organism evidence="5 6">
    <name type="scientific">Athelia psychrophila</name>
    <dbReference type="NCBI Taxonomy" id="1759441"/>
    <lineage>
        <taxon>Eukaryota</taxon>
        <taxon>Fungi</taxon>
        <taxon>Dikarya</taxon>
        <taxon>Basidiomycota</taxon>
        <taxon>Agaricomycotina</taxon>
        <taxon>Agaricomycetes</taxon>
        <taxon>Agaricomycetidae</taxon>
        <taxon>Atheliales</taxon>
        <taxon>Atheliaceae</taxon>
        <taxon>Athelia</taxon>
    </lineage>
</organism>
<proteinExistence type="predicted"/>
<feature type="repeat" description="WD" evidence="3">
    <location>
        <begin position="1158"/>
        <end position="1199"/>
    </location>
</feature>
<dbReference type="PROSITE" id="PS50294">
    <property type="entry name" value="WD_REPEATS_REGION"/>
    <property type="match status" value="9"/>
</dbReference>
<dbReference type="EMBL" id="KV417704">
    <property type="protein sequence ID" value="KZP09249.1"/>
    <property type="molecule type" value="Genomic_DNA"/>
</dbReference>
<feature type="repeat" description="WD" evidence="3">
    <location>
        <begin position="1115"/>
        <end position="1156"/>
    </location>
</feature>
<feature type="repeat" description="WD" evidence="3">
    <location>
        <begin position="987"/>
        <end position="1028"/>
    </location>
</feature>
<dbReference type="CDD" id="cd00200">
    <property type="entry name" value="WD40"/>
    <property type="match status" value="2"/>
</dbReference>
<evidence type="ECO:0000313" key="6">
    <source>
        <dbReference type="Proteomes" id="UP000076532"/>
    </source>
</evidence>
<reference evidence="5 6" key="1">
    <citation type="journal article" date="2016" name="Mol. Biol. Evol.">
        <title>Comparative Genomics of Early-Diverging Mushroom-Forming Fungi Provides Insights into the Origins of Lignocellulose Decay Capabilities.</title>
        <authorList>
            <person name="Nagy L.G."/>
            <person name="Riley R."/>
            <person name="Tritt A."/>
            <person name="Adam C."/>
            <person name="Daum C."/>
            <person name="Floudas D."/>
            <person name="Sun H."/>
            <person name="Yadav J.S."/>
            <person name="Pangilinan J."/>
            <person name="Larsson K.H."/>
            <person name="Matsuura K."/>
            <person name="Barry K."/>
            <person name="Labutti K."/>
            <person name="Kuo R."/>
            <person name="Ohm R.A."/>
            <person name="Bhattacharya S.S."/>
            <person name="Shirouzu T."/>
            <person name="Yoshinaga Y."/>
            <person name="Martin F.M."/>
            <person name="Grigoriev I.V."/>
            <person name="Hibbett D.S."/>
        </authorList>
    </citation>
    <scope>NUCLEOTIDE SEQUENCE [LARGE SCALE GENOMIC DNA]</scope>
    <source>
        <strain evidence="5 6">CBS 109695</strain>
    </source>
</reference>
<dbReference type="SUPFAM" id="SSF50978">
    <property type="entry name" value="WD40 repeat-like"/>
    <property type="match status" value="2"/>
</dbReference>
<dbReference type="Proteomes" id="UP000076532">
    <property type="component" value="Unassembled WGS sequence"/>
</dbReference>
<evidence type="ECO:0000256" key="1">
    <source>
        <dbReference type="ARBA" id="ARBA00022574"/>
    </source>
</evidence>
<dbReference type="GO" id="GO:1990234">
    <property type="term" value="C:transferase complex"/>
    <property type="evidence" value="ECO:0007669"/>
    <property type="project" value="UniProtKB-ARBA"/>
</dbReference>
<feature type="repeat" description="WD" evidence="3">
    <location>
        <begin position="727"/>
        <end position="768"/>
    </location>
</feature>
<keyword evidence="2" id="KW-0677">Repeat</keyword>
<dbReference type="Pfam" id="PF00400">
    <property type="entry name" value="WD40"/>
    <property type="match status" value="11"/>
</dbReference>
<feature type="region of interest" description="Disordered" evidence="4">
    <location>
        <begin position="75"/>
        <end position="94"/>
    </location>
</feature>
<feature type="repeat" description="WD" evidence="3">
    <location>
        <begin position="856"/>
        <end position="888"/>
    </location>
</feature>
<keyword evidence="6" id="KW-1185">Reference proteome</keyword>
<dbReference type="SMART" id="SM00320">
    <property type="entry name" value="WD40"/>
    <property type="match status" value="11"/>
</dbReference>
<evidence type="ECO:0000256" key="2">
    <source>
        <dbReference type="ARBA" id="ARBA00022737"/>
    </source>
</evidence>
<evidence type="ECO:0000256" key="4">
    <source>
        <dbReference type="SAM" id="MobiDB-lite"/>
    </source>
</evidence>
<feature type="repeat" description="WD" evidence="3">
    <location>
        <begin position="1072"/>
        <end position="1113"/>
    </location>
</feature>
<feature type="region of interest" description="Disordered" evidence="4">
    <location>
        <begin position="694"/>
        <end position="716"/>
    </location>
</feature>
<feature type="compositionally biased region" description="Basic residues" evidence="4">
    <location>
        <begin position="613"/>
        <end position="623"/>
    </location>
</feature>
<feature type="compositionally biased region" description="Basic and acidic residues" evidence="4">
    <location>
        <begin position="624"/>
        <end position="645"/>
    </location>
</feature>
<feature type="compositionally biased region" description="Low complexity" evidence="4">
    <location>
        <begin position="428"/>
        <end position="442"/>
    </location>
</feature>
<dbReference type="AlphaFoldDB" id="A0A165Y691"/>
<feature type="region of interest" description="Disordered" evidence="4">
    <location>
        <begin position="556"/>
        <end position="577"/>
    </location>
</feature>
<feature type="repeat" description="WD" evidence="3">
    <location>
        <begin position="770"/>
        <end position="811"/>
    </location>
</feature>
<feature type="repeat" description="WD" evidence="3">
    <location>
        <begin position="813"/>
        <end position="854"/>
    </location>
</feature>
<feature type="compositionally biased region" description="Acidic residues" evidence="4">
    <location>
        <begin position="78"/>
        <end position="94"/>
    </location>
</feature>
<dbReference type="PRINTS" id="PR00320">
    <property type="entry name" value="GPROTEINBRPT"/>
</dbReference>
<dbReference type="PANTHER" id="PTHR22847">
    <property type="entry name" value="WD40 REPEAT PROTEIN"/>
    <property type="match status" value="1"/>
</dbReference>
<evidence type="ECO:0000256" key="3">
    <source>
        <dbReference type="PROSITE-ProRule" id="PRU00221"/>
    </source>
</evidence>
<feature type="repeat" description="WD" evidence="3">
    <location>
        <begin position="944"/>
        <end position="985"/>
    </location>
</feature>
<dbReference type="InterPro" id="IPR019775">
    <property type="entry name" value="WD40_repeat_CS"/>
</dbReference>
<dbReference type="OrthoDB" id="538223at2759"/>
<dbReference type="InterPro" id="IPR020472">
    <property type="entry name" value="WD40_PAC1"/>
</dbReference>
<accession>A0A165Y691</accession>
<evidence type="ECO:0000313" key="5">
    <source>
        <dbReference type="EMBL" id="KZP09249.1"/>
    </source>
</evidence>
<feature type="region of interest" description="Disordered" evidence="4">
    <location>
        <begin position="602"/>
        <end position="674"/>
    </location>
</feature>
<feature type="region of interest" description="Disordered" evidence="4">
    <location>
        <begin position="387"/>
        <end position="446"/>
    </location>
</feature>
<dbReference type="PROSITE" id="PS00678">
    <property type="entry name" value="WD_REPEATS_1"/>
    <property type="match status" value="5"/>
</dbReference>
<dbReference type="InterPro" id="IPR015943">
    <property type="entry name" value="WD40/YVTN_repeat-like_dom_sf"/>
</dbReference>
<feature type="repeat" description="WD" evidence="3">
    <location>
        <begin position="910"/>
        <end position="942"/>
    </location>
</feature>
<gene>
    <name evidence="5" type="ORF">FIBSPDRAFT_964088</name>
</gene>
<dbReference type="InterPro" id="IPR036322">
    <property type="entry name" value="WD40_repeat_dom_sf"/>
</dbReference>
<sequence length="1272" mass="137523">MTKSGASRRKNKKNEESAVVKRCGAKCHFVGEQWTFLSDAAPQFHLAVDNGTQGFFYKLMGRRFIRTWGWKNVQVPVGDDDDDDDDDEDDDDVDAANDNAKIAAAHNANIVDDSVIDPALRGTRSEAVANESSEEFEAFARKLGQFYRHHFGRPALPAKPAANPFAALLGSKTIPAPRRSSAFDMYRKLHCPEHVAPFFDARFKIEEERYVAIPESDRALAKKPSAIGFRTKLYHEYFKMESPEVQKHYQSLADKAHEIAMEKHNALAVVEKSPRDFYQQLLYVARYLQPVVDTISKEMEACVSLLIALPVSNGEVELRSLHANTPTGIPGMTWPVVDPAGFELSQQSVLRYARAVYPLEERQKRMYEPPVTPTAEQQQDLDSLIPLLPHDRSHSDTPAPSLDPPAPSCAAPLDAPAPSRAPSPAPWSPATALDPPASSRAPSPAPWSPSFLARAIPCPLVTLARASLRSTSSLAHAIPCPLVTLQGYQIPPPRSDWLLGRHAGVPDVGPMGLLVQKAKDIHQNHLGWLARRPPPPRRTLTTQAAMDILGLEDASRSNVAGGEVNGKPTTAKPDPPQHAKTLLTLAASANAAITAANAAAAVVAGGKENEKRKGARGGRRRKAAKSDRPVETEVVREDDVHENVPKKPRSKKLPPTPRELSTRAHPNPGTVAGPENTRMHYKIYFHHAPKQFANGPPDPFPKGAAPPAGPGADQPPEGLYHDILTGTPRHTSTVWCLAYSPDGQRIASGSSDRTIRVWDAKSGKAVGLPFKGHTARINSVAYAPDGKCIASGSDDRTVRVWDTEASEAVGLPLEGHSKLVKSVAYFPDGKHIVSGSFDSTIRVWDVKTGHTVGEPFKGHGSIIWSVACSPDGTRIASGSEDCTIRVWDAEIVDREAVQVSLQKPLSDFWSVAYSRDGASIVSGDGNGTIQVWDAGTGKAVGAPFEGHRDLVRSIAYSPDGTYIASGSDDKTIRRWDLETGKEVGAPLEGHSDQIQSVAYSPDGKCIVSGSWDKTIRIWDTITGEEVMSIEDCEDEVYCVAYSPDGECIVSGDFTGVIQVWNAATGEKVGPPFEGSTTTITSIAYSPDGTRIASGSFDNTVRVWDAKTGKAIGSPLKGHSGIIWSVAYSPDGKRIASGSNDRTVRVWDAETGEAVGSPFKVHVDGITSVAFSPDGTHLVSGSADNTIRVWVVNSAKCTSESAIGFTHDSIFENGWITTPSSQLLVWVPSWYRTGLVWPNNAAVIAASLTELDLSDFVHGSAWQQCRNSLQIAS</sequence>
<dbReference type="InterPro" id="IPR001680">
    <property type="entry name" value="WD40_rpt"/>
</dbReference>
<feature type="repeat" description="WD" evidence="3">
    <location>
        <begin position="1029"/>
        <end position="1070"/>
    </location>
</feature>
<dbReference type="STRING" id="436010.A0A165Y691"/>
<dbReference type="PANTHER" id="PTHR22847:SF637">
    <property type="entry name" value="WD REPEAT DOMAIN 5B"/>
    <property type="match status" value="1"/>
</dbReference>
<dbReference type="Gene3D" id="2.130.10.10">
    <property type="entry name" value="YVTN repeat-like/Quinoprotein amine dehydrogenase"/>
    <property type="match status" value="5"/>
</dbReference>
<name>A0A165Y691_9AGAM</name>
<protein>
    <submittedName>
        <fullName evidence="5">WD40 repeat-like protein</fullName>
    </submittedName>
</protein>
<keyword evidence="1 3" id="KW-0853">WD repeat</keyword>